<dbReference type="SUPFAM" id="SSF50156">
    <property type="entry name" value="PDZ domain-like"/>
    <property type="match status" value="1"/>
</dbReference>
<feature type="domain" description="Tail specific protease" evidence="2">
    <location>
        <begin position="187"/>
        <end position="410"/>
    </location>
</feature>
<dbReference type="InterPro" id="IPR041613">
    <property type="entry name" value="Pept_S41_N"/>
</dbReference>
<dbReference type="PROSITE" id="PS51257">
    <property type="entry name" value="PROKAR_LIPOPROTEIN"/>
    <property type="match status" value="1"/>
</dbReference>
<dbReference type="InterPro" id="IPR005151">
    <property type="entry name" value="Tail-specific_protease"/>
</dbReference>
<dbReference type="EMBL" id="JBBYHR010000001">
    <property type="protein sequence ID" value="MEL1243205.1"/>
    <property type="molecule type" value="Genomic_DNA"/>
</dbReference>
<name>A0ABU9HTI2_9FLAO</name>
<evidence type="ECO:0000259" key="2">
    <source>
        <dbReference type="SMART" id="SM00245"/>
    </source>
</evidence>
<dbReference type="Pfam" id="PF18294">
    <property type="entry name" value="Pept_S41_N"/>
    <property type="match status" value="1"/>
</dbReference>
<gene>
    <name evidence="3" type="ORF">AAEO56_02930</name>
</gene>
<dbReference type="SUPFAM" id="SSF52096">
    <property type="entry name" value="ClpP/crotonase"/>
    <property type="match status" value="1"/>
</dbReference>
<sequence>MKKMRLLLASLLVGAFAFQACEDMDDNAVPVNDFIWKGLNLYYLWQADVPDLSDSRFANQGELNSYLETFSRPEDLFESLLYQRGVVDRWSVIVPDFNVLENALQGVVKSNGVEFGLVYTDDTQTAIFGYVRYIMPDSDASTKDIQRGDIFYAVNDTPLTVSNYQSLLGADSYTLNLATYNDGTITPNGTTVSLTKTQYAENPVNTVQVVQQGSHRIGYFMYNGFFSNYDADLNAAFAQLASQNVTDLVLDLRYNSGGSVRTATYLGSMITGQYNGQLFAKQQWNAKLQAYYEGNNPEALENHFTNQLSGGQSINSLNMSKVYILTTQSTASASELVINCLKPYIDVVVIGDTTTGKNVGSVTLYDSPDFSKDNRDGSHRYAMQPIVLKTINADGFGDYSAGITPEIELQEDFGNMGVLGDPNEPLFAAAIGDITGNGRHGLSPAKKHKKFRDSKNMQRFGTEMYVDKMPEGSLDLVKIVQ</sequence>
<dbReference type="Gene3D" id="2.30.42.10">
    <property type="match status" value="1"/>
</dbReference>
<dbReference type="Gene3D" id="3.90.226.10">
    <property type="entry name" value="2-enoyl-CoA Hydratase, Chain A, domain 1"/>
    <property type="match status" value="1"/>
</dbReference>
<dbReference type="PANTHER" id="PTHR32060:SF30">
    <property type="entry name" value="CARBOXY-TERMINAL PROCESSING PROTEASE CTPA"/>
    <property type="match status" value="1"/>
</dbReference>
<evidence type="ECO:0000313" key="3">
    <source>
        <dbReference type="EMBL" id="MEL1243205.1"/>
    </source>
</evidence>
<dbReference type="CDD" id="cd07561">
    <property type="entry name" value="Peptidase_S41_CPP_like"/>
    <property type="match status" value="1"/>
</dbReference>
<dbReference type="InterPro" id="IPR036034">
    <property type="entry name" value="PDZ_sf"/>
</dbReference>
<accession>A0ABU9HTI2</accession>
<proteinExistence type="predicted"/>
<protein>
    <submittedName>
        <fullName evidence="3">S41 family peptidase</fullName>
    </submittedName>
</protein>
<feature type="signal peptide" evidence="1">
    <location>
        <begin position="1"/>
        <end position="20"/>
    </location>
</feature>
<comment type="caution">
    <text evidence="3">The sequence shown here is derived from an EMBL/GenBank/DDBJ whole genome shotgun (WGS) entry which is preliminary data.</text>
</comment>
<dbReference type="RefSeq" id="WP_341695522.1">
    <property type="nucleotide sequence ID" value="NZ_JBBYHR010000001.1"/>
</dbReference>
<dbReference type="InterPro" id="IPR029045">
    <property type="entry name" value="ClpP/crotonase-like_dom_sf"/>
</dbReference>
<dbReference type="Proteomes" id="UP001464555">
    <property type="component" value="Unassembled WGS sequence"/>
</dbReference>
<reference evidence="3 4" key="1">
    <citation type="submission" date="2024-04" db="EMBL/GenBank/DDBJ databases">
        <title>Flavobacterium sp. DGU11 16S ribosomal RNA gene Genome sequencing and assembly.</title>
        <authorList>
            <person name="Park S."/>
        </authorList>
    </citation>
    <scope>NUCLEOTIDE SEQUENCE [LARGE SCALE GENOMIC DNA]</scope>
    <source>
        <strain evidence="3 4">DGU11</strain>
    </source>
</reference>
<keyword evidence="4" id="KW-1185">Reference proteome</keyword>
<keyword evidence="1" id="KW-0732">Signal</keyword>
<dbReference type="Pfam" id="PF03572">
    <property type="entry name" value="Peptidase_S41"/>
    <property type="match status" value="1"/>
</dbReference>
<dbReference type="PANTHER" id="PTHR32060">
    <property type="entry name" value="TAIL-SPECIFIC PROTEASE"/>
    <property type="match status" value="1"/>
</dbReference>
<organism evidence="3 4">
    <name type="scientific">Flavobacterium arundinis</name>
    <dbReference type="NCBI Taxonomy" id="3139143"/>
    <lineage>
        <taxon>Bacteria</taxon>
        <taxon>Pseudomonadati</taxon>
        <taxon>Bacteroidota</taxon>
        <taxon>Flavobacteriia</taxon>
        <taxon>Flavobacteriales</taxon>
        <taxon>Flavobacteriaceae</taxon>
        <taxon>Flavobacterium</taxon>
    </lineage>
</organism>
<dbReference type="Gene3D" id="3.30.750.170">
    <property type="match status" value="1"/>
</dbReference>
<feature type="chain" id="PRO_5045806264" evidence="1">
    <location>
        <begin position="21"/>
        <end position="481"/>
    </location>
</feature>
<evidence type="ECO:0000256" key="1">
    <source>
        <dbReference type="SAM" id="SignalP"/>
    </source>
</evidence>
<dbReference type="SMART" id="SM00245">
    <property type="entry name" value="TSPc"/>
    <property type="match status" value="1"/>
</dbReference>
<evidence type="ECO:0000313" key="4">
    <source>
        <dbReference type="Proteomes" id="UP001464555"/>
    </source>
</evidence>